<organism evidence="1 2">
    <name type="scientific">Cytobacillus mangrovibacter</name>
    <dbReference type="NCBI Taxonomy" id="3299024"/>
    <lineage>
        <taxon>Bacteria</taxon>
        <taxon>Bacillati</taxon>
        <taxon>Bacillota</taxon>
        <taxon>Bacilli</taxon>
        <taxon>Bacillales</taxon>
        <taxon>Bacillaceae</taxon>
        <taxon>Cytobacillus</taxon>
    </lineage>
</organism>
<sequence length="241" mass="27875">MENNRGSIRDVTLSSKELGEDVELLIYLPATFTPLYKYSVIIAPDGKDYFQLGRMGRTADELLKNREIENIIIVGIPYKNVEDRWKKYHPNGEQNQAFIRFLAHELVPYLDQEFPTYQMGMGRALIGDSLAATVSLMAAVQYPHTFGKVILQSPMVDENVMNAVNEVTQTHLTSIYHVIGKQETSVQTTRNEEKDFLTPNRELSKLFTEKGFPYFYDEFDGDHTWTYWQPDLKRALKQMFS</sequence>
<dbReference type="InterPro" id="IPR050583">
    <property type="entry name" value="Mycobacterial_A85_antigen"/>
</dbReference>
<dbReference type="PANTHER" id="PTHR48098:SF3">
    <property type="entry name" value="IRON(III) ENTEROBACTIN ESTERASE"/>
    <property type="match status" value="1"/>
</dbReference>
<proteinExistence type="predicted"/>
<dbReference type="SUPFAM" id="SSF53474">
    <property type="entry name" value="alpha/beta-Hydrolases"/>
    <property type="match status" value="1"/>
</dbReference>
<dbReference type="RefSeq" id="WP_389221666.1">
    <property type="nucleotide sequence ID" value="NZ_JBIACJ010000009.1"/>
</dbReference>
<reference evidence="1 2" key="1">
    <citation type="submission" date="2024-08" db="EMBL/GenBank/DDBJ databases">
        <title>Two novel Cytobacillus novel species.</title>
        <authorList>
            <person name="Liu G."/>
        </authorList>
    </citation>
    <scope>NUCLEOTIDE SEQUENCE [LARGE SCALE GENOMIC DNA]</scope>
    <source>
        <strain evidence="1 2">FJAT-53684</strain>
    </source>
</reference>
<evidence type="ECO:0000313" key="1">
    <source>
        <dbReference type="EMBL" id="MFE8697842.1"/>
    </source>
</evidence>
<dbReference type="InterPro" id="IPR029058">
    <property type="entry name" value="AB_hydrolase_fold"/>
</dbReference>
<dbReference type="Pfam" id="PF00756">
    <property type="entry name" value="Esterase"/>
    <property type="match status" value="1"/>
</dbReference>
<accession>A0ABW6K109</accession>
<protein>
    <submittedName>
        <fullName evidence="1">Alpha/beta hydrolase</fullName>
    </submittedName>
</protein>
<evidence type="ECO:0000313" key="2">
    <source>
        <dbReference type="Proteomes" id="UP001601058"/>
    </source>
</evidence>
<keyword evidence="2" id="KW-1185">Reference proteome</keyword>
<name>A0ABW6K109_9BACI</name>
<dbReference type="Proteomes" id="UP001601058">
    <property type="component" value="Unassembled WGS sequence"/>
</dbReference>
<dbReference type="GO" id="GO:0016787">
    <property type="term" value="F:hydrolase activity"/>
    <property type="evidence" value="ECO:0007669"/>
    <property type="project" value="UniProtKB-KW"/>
</dbReference>
<dbReference type="InterPro" id="IPR000801">
    <property type="entry name" value="Esterase-like"/>
</dbReference>
<keyword evidence="1" id="KW-0378">Hydrolase</keyword>
<dbReference type="EMBL" id="JBIACJ010000009">
    <property type="protein sequence ID" value="MFE8697842.1"/>
    <property type="molecule type" value="Genomic_DNA"/>
</dbReference>
<dbReference type="PANTHER" id="PTHR48098">
    <property type="entry name" value="ENTEROCHELIN ESTERASE-RELATED"/>
    <property type="match status" value="1"/>
</dbReference>
<dbReference type="Gene3D" id="3.40.50.1820">
    <property type="entry name" value="alpha/beta hydrolase"/>
    <property type="match status" value="1"/>
</dbReference>
<comment type="caution">
    <text evidence="1">The sequence shown here is derived from an EMBL/GenBank/DDBJ whole genome shotgun (WGS) entry which is preliminary data.</text>
</comment>
<gene>
    <name evidence="1" type="ORF">ACFYKT_15990</name>
</gene>